<feature type="domain" description="HTH lysR-type" evidence="5">
    <location>
        <begin position="24"/>
        <end position="74"/>
    </location>
</feature>
<comment type="caution">
    <text evidence="6">The sequence shown here is derived from an EMBL/GenBank/DDBJ whole genome shotgun (WGS) entry which is preliminary data.</text>
</comment>
<dbReference type="PANTHER" id="PTHR30537:SF30">
    <property type="entry name" value="TRANSCRIPTIONAL REGULATOR-RELATED"/>
    <property type="match status" value="1"/>
</dbReference>
<proteinExistence type="inferred from homology"/>
<reference evidence="6" key="1">
    <citation type="submission" date="2021-08" db="EMBL/GenBank/DDBJ databases">
        <title>Hoeflea bacterium WL0058 sp. nov., isolated from the sediment.</title>
        <authorList>
            <person name="Wang L."/>
            <person name="Zhang D."/>
        </authorList>
    </citation>
    <scope>NUCLEOTIDE SEQUENCE</scope>
    <source>
        <strain evidence="6">WL0058</strain>
    </source>
</reference>
<gene>
    <name evidence="6" type="ORF">K1W69_17210</name>
</gene>
<dbReference type="Gene3D" id="3.40.190.290">
    <property type="match status" value="1"/>
</dbReference>
<dbReference type="FunFam" id="1.10.10.10:FF:000001">
    <property type="entry name" value="LysR family transcriptional regulator"/>
    <property type="match status" value="1"/>
</dbReference>
<dbReference type="InterPro" id="IPR036390">
    <property type="entry name" value="WH_DNA-bd_sf"/>
</dbReference>
<dbReference type="InterPro" id="IPR000847">
    <property type="entry name" value="LysR_HTH_N"/>
</dbReference>
<evidence type="ECO:0000256" key="3">
    <source>
        <dbReference type="ARBA" id="ARBA00023125"/>
    </source>
</evidence>
<dbReference type="Pfam" id="PF03466">
    <property type="entry name" value="LysR_substrate"/>
    <property type="match status" value="1"/>
</dbReference>
<evidence type="ECO:0000313" key="7">
    <source>
        <dbReference type="Proteomes" id="UP001196509"/>
    </source>
</evidence>
<dbReference type="GO" id="GO:0006351">
    <property type="term" value="P:DNA-templated transcription"/>
    <property type="evidence" value="ECO:0007669"/>
    <property type="project" value="TreeGrafter"/>
</dbReference>
<dbReference type="GO" id="GO:0043565">
    <property type="term" value="F:sequence-specific DNA binding"/>
    <property type="evidence" value="ECO:0007669"/>
    <property type="project" value="TreeGrafter"/>
</dbReference>
<dbReference type="RefSeq" id="WP_220229658.1">
    <property type="nucleotide sequence ID" value="NZ_JAICBX010000003.1"/>
</dbReference>
<sequence>MHIIKCIYLYMALNDLELLRPATVFATVVDEGSFRAAADRLGLSAPYVSQLVADLENRLGRQLLYRSTRKIALSADGERFLPVAQQIAGALREGLNAFRSENTDLVGQLRLSLPSVLASPFFARLLTEFQSKHPRLGLEAILDDEAVDPMDRQTDLTIRIGDPGDDRRPAKLLFRTRGVVCVSASNTHWVKTPKDLKAMRWIKTPAMGVTLKLSKPGKSRPVQIEPDSSMITNNGQLTAQLVSEGMGWAIFPEFAVREAISSEQMSRALPDWEVLDVGVYALYSARQSSLSNAKALVDFIAEKLVQPTFNPSS</sequence>
<dbReference type="PROSITE" id="PS50931">
    <property type="entry name" value="HTH_LYSR"/>
    <property type="match status" value="1"/>
</dbReference>
<keyword evidence="2" id="KW-0805">Transcription regulation</keyword>
<dbReference type="Pfam" id="PF00126">
    <property type="entry name" value="HTH_1"/>
    <property type="match status" value="1"/>
</dbReference>
<keyword evidence="4" id="KW-0804">Transcription</keyword>
<comment type="similarity">
    <text evidence="1">Belongs to the LysR transcriptional regulatory family.</text>
</comment>
<evidence type="ECO:0000256" key="4">
    <source>
        <dbReference type="ARBA" id="ARBA00023163"/>
    </source>
</evidence>
<evidence type="ECO:0000259" key="5">
    <source>
        <dbReference type="PROSITE" id="PS50931"/>
    </source>
</evidence>
<keyword evidence="7" id="KW-1185">Reference proteome</keyword>
<evidence type="ECO:0000256" key="1">
    <source>
        <dbReference type="ARBA" id="ARBA00009437"/>
    </source>
</evidence>
<dbReference type="Gene3D" id="1.10.10.10">
    <property type="entry name" value="Winged helix-like DNA-binding domain superfamily/Winged helix DNA-binding domain"/>
    <property type="match status" value="1"/>
</dbReference>
<dbReference type="EMBL" id="JAICBX010000003">
    <property type="protein sequence ID" value="MBW8638939.1"/>
    <property type="molecule type" value="Genomic_DNA"/>
</dbReference>
<accession>A0AAE2ZN16</accession>
<dbReference type="InterPro" id="IPR058163">
    <property type="entry name" value="LysR-type_TF_proteobact-type"/>
</dbReference>
<evidence type="ECO:0000313" key="6">
    <source>
        <dbReference type="EMBL" id="MBW8638939.1"/>
    </source>
</evidence>
<dbReference type="SUPFAM" id="SSF53850">
    <property type="entry name" value="Periplasmic binding protein-like II"/>
    <property type="match status" value="1"/>
</dbReference>
<dbReference type="InterPro" id="IPR005119">
    <property type="entry name" value="LysR_subst-bd"/>
</dbReference>
<dbReference type="InterPro" id="IPR036388">
    <property type="entry name" value="WH-like_DNA-bd_sf"/>
</dbReference>
<name>A0AAE2ZN16_9HYPH</name>
<dbReference type="PANTHER" id="PTHR30537">
    <property type="entry name" value="HTH-TYPE TRANSCRIPTIONAL REGULATOR"/>
    <property type="match status" value="1"/>
</dbReference>
<dbReference type="SUPFAM" id="SSF46785">
    <property type="entry name" value="Winged helix' DNA-binding domain"/>
    <property type="match status" value="1"/>
</dbReference>
<dbReference type="AlphaFoldDB" id="A0AAE2ZN16"/>
<dbReference type="GO" id="GO:0003700">
    <property type="term" value="F:DNA-binding transcription factor activity"/>
    <property type="evidence" value="ECO:0007669"/>
    <property type="project" value="InterPro"/>
</dbReference>
<organism evidence="6 7">
    <name type="scientific">Flavimaribacter sediminis</name>
    <dbReference type="NCBI Taxonomy" id="2865987"/>
    <lineage>
        <taxon>Bacteria</taxon>
        <taxon>Pseudomonadati</taxon>
        <taxon>Pseudomonadota</taxon>
        <taxon>Alphaproteobacteria</taxon>
        <taxon>Hyphomicrobiales</taxon>
        <taxon>Rhizobiaceae</taxon>
        <taxon>Flavimaribacter</taxon>
    </lineage>
</organism>
<protein>
    <submittedName>
        <fullName evidence="6">LysR family transcriptional regulator</fullName>
    </submittedName>
</protein>
<dbReference type="Proteomes" id="UP001196509">
    <property type="component" value="Unassembled WGS sequence"/>
</dbReference>
<keyword evidence="3" id="KW-0238">DNA-binding</keyword>
<evidence type="ECO:0000256" key="2">
    <source>
        <dbReference type="ARBA" id="ARBA00023015"/>
    </source>
</evidence>